<keyword evidence="2" id="KW-1185">Reference proteome</keyword>
<evidence type="ECO:0000313" key="2">
    <source>
        <dbReference type="Proteomes" id="UP000824120"/>
    </source>
</evidence>
<protein>
    <submittedName>
        <fullName evidence="1">Uncharacterized protein</fullName>
    </submittedName>
</protein>
<name>A0A9J6AKT4_SOLCO</name>
<organism evidence="1 2">
    <name type="scientific">Solanum commersonii</name>
    <name type="common">Commerson's wild potato</name>
    <name type="synonym">Commerson's nightshade</name>
    <dbReference type="NCBI Taxonomy" id="4109"/>
    <lineage>
        <taxon>Eukaryota</taxon>
        <taxon>Viridiplantae</taxon>
        <taxon>Streptophyta</taxon>
        <taxon>Embryophyta</taxon>
        <taxon>Tracheophyta</taxon>
        <taxon>Spermatophyta</taxon>
        <taxon>Magnoliopsida</taxon>
        <taxon>eudicotyledons</taxon>
        <taxon>Gunneridae</taxon>
        <taxon>Pentapetalae</taxon>
        <taxon>asterids</taxon>
        <taxon>lamiids</taxon>
        <taxon>Solanales</taxon>
        <taxon>Solanaceae</taxon>
        <taxon>Solanoideae</taxon>
        <taxon>Solaneae</taxon>
        <taxon>Solanum</taxon>
    </lineage>
</organism>
<evidence type="ECO:0000313" key="1">
    <source>
        <dbReference type="EMBL" id="KAG5624682.1"/>
    </source>
</evidence>
<reference evidence="1 2" key="1">
    <citation type="submission" date="2020-09" db="EMBL/GenBank/DDBJ databases">
        <title>De no assembly of potato wild relative species, Solanum commersonii.</title>
        <authorList>
            <person name="Cho K."/>
        </authorList>
    </citation>
    <scope>NUCLEOTIDE SEQUENCE [LARGE SCALE GENOMIC DNA]</scope>
    <source>
        <strain evidence="1">LZ3.2</strain>
        <tissue evidence="1">Leaf</tissue>
    </source>
</reference>
<accession>A0A9J6AKT4</accession>
<dbReference type="Proteomes" id="UP000824120">
    <property type="component" value="Chromosome 2"/>
</dbReference>
<proteinExistence type="predicted"/>
<sequence length="103" mass="11501">MANELAKVPEPCVNSGKCCLNWCNIKQKYTSRAKQQVTPEMRNKPQKLFNGSCSESAAELCPHRLFCLTTSCGSFIALHSQTIARLPLICQWLRGSLSEMPIN</sequence>
<dbReference type="AlphaFoldDB" id="A0A9J6AKT4"/>
<gene>
    <name evidence="1" type="ORF">H5410_009900</name>
</gene>
<comment type="caution">
    <text evidence="1">The sequence shown here is derived from an EMBL/GenBank/DDBJ whole genome shotgun (WGS) entry which is preliminary data.</text>
</comment>
<dbReference type="EMBL" id="JACXVP010000002">
    <property type="protein sequence ID" value="KAG5624682.1"/>
    <property type="molecule type" value="Genomic_DNA"/>
</dbReference>